<dbReference type="eggNOG" id="COG3065">
    <property type="taxonomic scope" value="Bacteria"/>
</dbReference>
<keyword evidence="2" id="KW-0449">Lipoprotein</keyword>
<organism evidence="2 3">
    <name type="scientific">Desulfurivibrio alkaliphilus (strain DSM 19089 / UNIQEM U267 / AHT2)</name>
    <dbReference type="NCBI Taxonomy" id="589865"/>
    <lineage>
        <taxon>Bacteria</taxon>
        <taxon>Pseudomonadati</taxon>
        <taxon>Thermodesulfobacteriota</taxon>
        <taxon>Desulfobulbia</taxon>
        <taxon>Desulfobulbales</taxon>
        <taxon>Desulfobulbaceae</taxon>
        <taxon>Desulfurivibrio</taxon>
    </lineage>
</organism>
<evidence type="ECO:0000256" key="1">
    <source>
        <dbReference type="SAM" id="SignalP"/>
    </source>
</evidence>
<dbReference type="PANTHER" id="PTHR37530">
    <property type="entry name" value="OUTER MEMBRANE PROTEIN SLP"/>
    <property type="match status" value="1"/>
</dbReference>
<proteinExistence type="predicted"/>
<accession>D6Z5U8</accession>
<evidence type="ECO:0000313" key="3">
    <source>
        <dbReference type="Proteomes" id="UP000001508"/>
    </source>
</evidence>
<name>D6Z5U8_DESAT</name>
<evidence type="ECO:0000313" key="2">
    <source>
        <dbReference type="EMBL" id="ADH84830.1"/>
    </source>
</evidence>
<dbReference type="Pfam" id="PF03843">
    <property type="entry name" value="Slp"/>
    <property type="match status" value="1"/>
</dbReference>
<dbReference type="HOGENOM" id="CLU_100924_3_0_7"/>
<gene>
    <name evidence="2" type="ordered locus">DaAHT2_0117</name>
</gene>
<dbReference type="KEGG" id="dak:DaAHT2_0117"/>
<dbReference type="InParanoid" id="D6Z5U8"/>
<dbReference type="STRING" id="589865.DaAHT2_0117"/>
<dbReference type="RefSeq" id="WP_013162361.1">
    <property type="nucleotide sequence ID" value="NC_014216.1"/>
</dbReference>
<dbReference type="InterPro" id="IPR004658">
    <property type="entry name" value="OMP_Slp"/>
</dbReference>
<keyword evidence="3" id="KW-1185">Reference proteome</keyword>
<feature type="chain" id="PRO_5003091497" evidence="1">
    <location>
        <begin position="21"/>
        <end position="163"/>
    </location>
</feature>
<dbReference type="Proteomes" id="UP000001508">
    <property type="component" value="Chromosome"/>
</dbReference>
<dbReference type="PIRSF" id="PIRSF004982">
    <property type="entry name" value="SlP"/>
    <property type="match status" value="1"/>
</dbReference>
<feature type="signal peptide" evidence="1">
    <location>
        <begin position="1"/>
        <end position="20"/>
    </location>
</feature>
<sequence length="163" mass="18036">MRQLALMLLLPILLAGCATGPRYDTGPVALDLMPAMVSANPEPYRGTEVLWGGLIVATHNLPDYTEIEVLSYPLDRAQRPLADRTPQGRFLLRQAGYLEELDFASGRRVTVKGVLAAPKQGRVGEAPYTYPVVEASDLHLWPPARREPERTRFQIGIGVIFGR</sequence>
<reference evidence="3" key="1">
    <citation type="submission" date="2010-02" db="EMBL/GenBank/DDBJ databases">
        <title>Complete sequence of Desulfurivibrio alkaliphilus AHT2.</title>
        <authorList>
            <consortium name="US DOE Joint Genome Institute"/>
            <person name="Pitluck S."/>
            <person name="Chertkov O."/>
            <person name="Detter J.C."/>
            <person name="Han C."/>
            <person name="Tapia R."/>
            <person name="Larimer F."/>
            <person name="Land M."/>
            <person name="Hauser L."/>
            <person name="Kyrpides N."/>
            <person name="Mikhailova N."/>
            <person name="Sorokin D.Y."/>
            <person name="Muyzer G."/>
            <person name="Woyke T."/>
        </authorList>
    </citation>
    <scope>NUCLEOTIDE SEQUENCE [LARGE SCALE GENOMIC DNA]</scope>
    <source>
        <strain evidence="3">DSM 19089 / UNIQEM U267 / AHT2</strain>
    </source>
</reference>
<dbReference type="PROSITE" id="PS51257">
    <property type="entry name" value="PROKAR_LIPOPROTEIN"/>
    <property type="match status" value="1"/>
</dbReference>
<dbReference type="OrthoDB" id="5397282at2"/>
<dbReference type="AlphaFoldDB" id="D6Z5U8"/>
<dbReference type="PANTHER" id="PTHR37530:SF1">
    <property type="entry name" value="OUTER MEMBRANE PROTEIN SLP"/>
    <property type="match status" value="1"/>
</dbReference>
<dbReference type="FunCoup" id="D6Z5U8">
    <property type="interactions" value="25"/>
</dbReference>
<protein>
    <submittedName>
        <fullName evidence="2">Outer membrane lipoprotein Slp</fullName>
    </submittedName>
</protein>
<keyword evidence="1" id="KW-0732">Signal</keyword>
<dbReference type="EMBL" id="CP001940">
    <property type="protein sequence ID" value="ADH84830.1"/>
    <property type="molecule type" value="Genomic_DNA"/>
</dbReference>
<dbReference type="GO" id="GO:0019867">
    <property type="term" value="C:outer membrane"/>
    <property type="evidence" value="ECO:0007669"/>
    <property type="project" value="InterPro"/>
</dbReference>